<sequence length="726" mass="78136">MPTHETRGIRIGRPRPGRTRLLGAAVLLLAAVWATGTPAVAAEAPWFDGRAADRVTVEGTRFADGHGREVVLRGFNVSGETKLEENGGLPFAGTADARASAAAMRNLTGADAVRTPAVAAEAPWFDGRAADQVTVEGTRFADGHGREVVLRGFNVSGETKLEENGGLPFAGTADARASAAAMRNLTGADAVRFLLSWAHAEPRPGQVDTAYLERATAQLKAFLDAGIRVFPDFHQDLYSRHLFDEDSWYSGDGAPEWVVDAGGYPKESCGICFHWGQNITQNQAVRSATRDFWSNRALTTEAGTVRVQDAFLATAEKTMSYLAQHLTEDEFARVVGFDPLNEPYAGVYDDGHNSRTWEKSVLWPFYEKFRARMDAAGWQDKPAFVEPNMFWNSNLGFQRQEGGFLDAGQPGPDYVFNAHYYDQKAISGIFMPGKAADGQYAADFGALRDRATALNLPAVLSEFGHPLSGFTSDKAPTVVKGMYQALDSRLSGATWWTRPAASGAVLSSTQWQWDLYSGRHHEAMNGDTGNILTEGDAWNGEDLSAVRLDDSGDAALRQDARLLDRLYPRAVAGRTLAFTFEDRSRDGSTTLSWNRLPGSLPNVAELTGSGRYGMLVWRSGGGTDAPTELRLPRDFDPARTTVVSDLGAVTGPPAYTARGHTADHPIATAADLGATGARRLLLSAPAGEGAGTLHYALIADGTTAPSAELRAAARSELARWAADAGF</sequence>
<dbReference type="Pfam" id="PF00150">
    <property type="entry name" value="Cellulase"/>
    <property type="match status" value="1"/>
</dbReference>
<evidence type="ECO:0000256" key="1">
    <source>
        <dbReference type="ARBA" id="ARBA00022801"/>
    </source>
</evidence>
<reference evidence="4 5" key="1">
    <citation type="submission" date="2023-07" db="EMBL/GenBank/DDBJ databases">
        <title>Sequencing the genomes of 1000 actinobacteria strains.</title>
        <authorList>
            <person name="Klenk H.-P."/>
        </authorList>
    </citation>
    <scope>NUCLEOTIDE SEQUENCE [LARGE SCALE GENOMIC DNA]</scope>
    <source>
        <strain evidence="4 5">DSM 41600</strain>
    </source>
</reference>
<evidence type="ECO:0000313" key="5">
    <source>
        <dbReference type="Proteomes" id="UP001234880"/>
    </source>
</evidence>
<gene>
    <name evidence="4" type="ORF">JOF35_008032</name>
</gene>
<dbReference type="InterPro" id="IPR017853">
    <property type="entry name" value="GH"/>
</dbReference>
<keyword evidence="1" id="KW-0378">Hydrolase</keyword>
<protein>
    <recommendedName>
        <fullName evidence="3">Glycoside hydrolase family 5 domain-containing protein</fullName>
    </recommendedName>
</protein>
<dbReference type="Gene3D" id="3.20.20.80">
    <property type="entry name" value="Glycosidases"/>
    <property type="match status" value="2"/>
</dbReference>
<organism evidence="4 5">
    <name type="scientific">Streptomyces demainii</name>
    <dbReference type="NCBI Taxonomy" id="588122"/>
    <lineage>
        <taxon>Bacteria</taxon>
        <taxon>Bacillati</taxon>
        <taxon>Actinomycetota</taxon>
        <taxon>Actinomycetes</taxon>
        <taxon>Kitasatosporales</taxon>
        <taxon>Streptomycetaceae</taxon>
        <taxon>Streptomyces</taxon>
    </lineage>
</organism>
<dbReference type="SUPFAM" id="SSF51445">
    <property type="entry name" value="(Trans)glycosidases"/>
    <property type="match status" value="1"/>
</dbReference>
<keyword evidence="5" id="KW-1185">Reference proteome</keyword>
<accession>A0ABT9L4V7</accession>
<dbReference type="PANTHER" id="PTHR31308:SF5">
    <property type="entry name" value="ERGOSTERYL-BETA-GLUCOSIDASE"/>
    <property type="match status" value="1"/>
</dbReference>
<dbReference type="EMBL" id="JAURUE010000002">
    <property type="protein sequence ID" value="MDP9615694.1"/>
    <property type="molecule type" value="Genomic_DNA"/>
</dbReference>
<dbReference type="InterPro" id="IPR001547">
    <property type="entry name" value="Glyco_hydro_5"/>
</dbReference>
<dbReference type="PANTHER" id="PTHR31308">
    <property type="match status" value="1"/>
</dbReference>
<name>A0ABT9L4V7_9ACTN</name>
<evidence type="ECO:0000313" key="4">
    <source>
        <dbReference type="EMBL" id="MDP9615694.1"/>
    </source>
</evidence>
<comment type="caution">
    <text evidence="4">The sequence shown here is derived from an EMBL/GenBank/DDBJ whole genome shotgun (WGS) entry which is preliminary data.</text>
</comment>
<evidence type="ECO:0000256" key="2">
    <source>
        <dbReference type="ARBA" id="ARBA00023295"/>
    </source>
</evidence>
<dbReference type="Proteomes" id="UP001234880">
    <property type="component" value="Unassembled WGS sequence"/>
</dbReference>
<evidence type="ECO:0000259" key="3">
    <source>
        <dbReference type="Pfam" id="PF00150"/>
    </source>
</evidence>
<feature type="domain" description="Glycoside hydrolase family 5" evidence="3">
    <location>
        <begin position="144"/>
        <end position="497"/>
    </location>
</feature>
<proteinExistence type="predicted"/>
<keyword evidence="2" id="KW-0326">Glycosidase</keyword>
<dbReference type="InterPro" id="IPR052066">
    <property type="entry name" value="Glycosphingolipid_Hydrolases"/>
</dbReference>